<sequence>MLDNLTLGQIVKRNADRFPHRTAFICGERRDTFAEYNRRVNRAAHALSSLGVEFGDHVATLGKNSIEYFEIYHGSAKIGAVFGTVNWRLAPTEISFIVTDGDSKVLMVEAELQDKVEPILDELAGIRLVVYGGSPRLPGALSYEELLAASSEEEPDVDVASADEAVIMYTSGTTGLPKGAVLTHGSVFWDAVSYLTYVRPAPPDSLLVGMPMNHIAGLHIQATAFLVRALPIVILPSWDAAEACRLIEKHRITTATILVAPLQQMLELPDLAHYDLSSLRVVLTAAAKYTRAWAARALNALELDRLLFAYGLTEASALISVTEYSGQMLDNENTIGFPVWYDDIRIVDADDRDVPQGEIGELIVRGPNLFKGYYKRPEANAEVFRNGWLHTGDMVSQDENGFLYFQDRVKDMVKTGGMNVYSIEVEMGLVKANPELAEVAVIGVPDERWGEAVVAVVVRAQGASITQDEILERSRQYLAGFKLPKRIMFHDELPKNISGKVQKTVLREIVAEELPHGVEQTEKVSVEA</sequence>
<proteinExistence type="inferred from homology"/>
<organism evidence="5 6">
    <name type="scientific">Georgenia yuyongxinii</name>
    <dbReference type="NCBI Taxonomy" id="2589797"/>
    <lineage>
        <taxon>Bacteria</taxon>
        <taxon>Bacillati</taxon>
        <taxon>Actinomycetota</taxon>
        <taxon>Actinomycetes</taxon>
        <taxon>Micrococcales</taxon>
        <taxon>Bogoriellaceae</taxon>
        <taxon>Georgenia</taxon>
    </lineage>
</organism>
<reference evidence="5 6" key="1">
    <citation type="submission" date="2019-07" db="EMBL/GenBank/DDBJ databases">
        <title>Georgenia wutianyii sp. nov. and Georgenia *** sp. nov. isolated from plateau pika (Ochotona curzoniae) in the Qinghai-Tibet plateau of China.</title>
        <authorList>
            <person name="Tian Z."/>
        </authorList>
    </citation>
    <scope>NUCLEOTIDE SEQUENCE [LARGE SCALE GENOMIC DNA]</scope>
    <source>
        <strain evidence="5 6">Z446</strain>
    </source>
</reference>
<evidence type="ECO:0000256" key="1">
    <source>
        <dbReference type="ARBA" id="ARBA00006432"/>
    </source>
</evidence>
<name>A0A552WXU6_9MICO</name>
<dbReference type="InterPro" id="IPR000873">
    <property type="entry name" value="AMP-dep_synth/lig_dom"/>
</dbReference>
<comment type="caution">
    <text evidence="5">The sequence shown here is derived from an EMBL/GenBank/DDBJ whole genome shotgun (WGS) entry which is preliminary data.</text>
</comment>
<dbReference type="PROSITE" id="PS00455">
    <property type="entry name" value="AMP_BINDING"/>
    <property type="match status" value="1"/>
</dbReference>
<dbReference type="InterPro" id="IPR042099">
    <property type="entry name" value="ANL_N_sf"/>
</dbReference>
<keyword evidence="6" id="KW-1185">Reference proteome</keyword>
<dbReference type="PANTHER" id="PTHR43767">
    <property type="entry name" value="LONG-CHAIN-FATTY-ACID--COA LIGASE"/>
    <property type="match status" value="1"/>
</dbReference>
<dbReference type="GO" id="GO:0016878">
    <property type="term" value="F:acid-thiol ligase activity"/>
    <property type="evidence" value="ECO:0007669"/>
    <property type="project" value="UniProtKB-ARBA"/>
</dbReference>
<dbReference type="Gene3D" id="3.40.50.12780">
    <property type="entry name" value="N-terminal domain of ligase-like"/>
    <property type="match status" value="1"/>
</dbReference>
<feature type="domain" description="AMP-binding enzyme C-terminal" evidence="4">
    <location>
        <begin position="431"/>
        <end position="500"/>
    </location>
</feature>
<dbReference type="InterPro" id="IPR020845">
    <property type="entry name" value="AMP-binding_CS"/>
</dbReference>
<dbReference type="EMBL" id="VJXR01000001">
    <property type="protein sequence ID" value="TRW47648.1"/>
    <property type="molecule type" value="Genomic_DNA"/>
</dbReference>
<dbReference type="InterPro" id="IPR025110">
    <property type="entry name" value="AMP-bd_C"/>
</dbReference>
<dbReference type="InterPro" id="IPR045851">
    <property type="entry name" value="AMP-bd_C_sf"/>
</dbReference>
<gene>
    <name evidence="5" type="ORF">FJ693_00670</name>
</gene>
<evidence type="ECO:0000259" key="4">
    <source>
        <dbReference type="Pfam" id="PF13193"/>
    </source>
</evidence>
<dbReference type="Proteomes" id="UP000318693">
    <property type="component" value="Unassembled WGS sequence"/>
</dbReference>
<evidence type="ECO:0000313" key="6">
    <source>
        <dbReference type="Proteomes" id="UP000318693"/>
    </source>
</evidence>
<dbReference type="Pfam" id="PF00501">
    <property type="entry name" value="AMP-binding"/>
    <property type="match status" value="1"/>
</dbReference>
<evidence type="ECO:0000259" key="3">
    <source>
        <dbReference type="Pfam" id="PF00501"/>
    </source>
</evidence>
<dbReference type="RefSeq" id="WP_143416602.1">
    <property type="nucleotide sequence ID" value="NZ_VJXR01000001.1"/>
</dbReference>
<evidence type="ECO:0000256" key="2">
    <source>
        <dbReference type="ARBA" id="ARBA00022598"/>
    </source>
</evidence>
<feature type="domain" description="AMP-dependent synthetase/ligase" evidence="3">
    <location>
        <begin position="12"/>
        <end position="374"/>
    </location>
</feature>
<accession>A0A552WXU6</accession>
<dbReference type="AlphaFoldDB" id="A0A552WXU6"/>
<dbReference type="NCBIfam" id="NF004837">
    <property type="entry name" value="PRK06187.1"/>
    <property type="match status" value="1"/>
</dbReference>
<keyword evidence="2 5" id="KW-0436">Ligase</keyword>
<protein>
    <submittedName>
        <fullName evidence="5">Long-chain-fatty-acid--CoA ligase</fullName>
    </submittedName>
</protein>
<dbReference type="SUPFAM" id="SSF56801">
    <property type="entry name" value="Acetyl-CoA synthetase-like"/>
    <property type="match status" value="1"/>
</dbReference>
<dbReference type="Gene3D" id="3.30.300.30">
    <property type="match status" value="1"/>
</dbReference>
<dbReference type="PANTHER" id="PTHR43767:SF1">
    <property type="entry name" value="NONRIBOSOMAL PEPTIDE SYNTHASE PES1 (EUROFUNG)-RELATED"/>
    <property type="match status" value="1"/>
</dbReference>
<comment type="similarity">
    <text evidence="1">Belongs to the ATP-dependent AMP-binding enzyme family.</text>
</comment>
<dbReference type="FunFam" id="3.30.300.30:FF:000008">
    <property type="entry name" value="2,3-dihydroxybenzoate-AMP ligase"/>
    <property type="match status" value="1"/>
</dbReference>
<dbReference type="InterPro" id="IPR050237">
    <property type="entry name" value="ATP-dep_AMP-bd_enzyme"/>
</dbReference>
<evidence type="ECO:0000313" key="5">
    <source>
        <dbReference type="EMBL" id="TRW47648.1"/>
    </source>
</evidence>
<dbReference type="Pfam" id="PF13193">
    <property type="entry name" value="AMP-binding_C"/>
    <property type="match status" value="1"/>
</dbReference>